<dbReference type="Proteomes" id="UP000290253">
    <property type="component" value="Unassembled WGS sequence"/>
</dbReference>
<organism evidence="2 3">
    <name type="scientific">Silvibacterium dinghuense</name>
    <dbReference type="NCBI Taxonomy" id="1560006"/>
    <lineage>
        <taxon>Bacteria</taxon>
        <taxon>Pseudomonadati</taxon>
        <taxon>Acidobacteriota</taxon>
        <taxon>Terriglobia</taxon>
        <taxon>Terriglobales</taxon>
        <taxon>Acidobacteriaceae</taxon>
        <taxon>Silvibacterium</taxon>
    </lineage>
</organism>
<gene>
    <name evidence="2" type="ORF">ESZ00_13095</name>
</gene>
<keyword evidence="1" id="KW-0812">Transmembrane</keyword>
<keyword evidence="3" id="KW-1185">Reference proteome</keyword>
<dbReference type="AlphaFoldDB" id="A0A4Q1SEE6"/>
<evidence type="ECO:0000313" key="3">
    <source>
        <dbReference type="Proteomes" id="UP000290253"/>
    </source>
</evidence>
<proteinExistence type="predicted"/>
<evidence type="ECO:0000313" key="2">
    <source>
        <dbReference type="EMBL" id="RXS95503.1"/>
    </source>
</evidence>
<comment type="caution">
    <text evidence="2">The sequence shown here is derived from an EMBL/GenBank/DDBJ whole genome shotgun (WGS) entry which is preliminary data.</text>
</comment>
<keyword evidence="1" id="KW-0472">Membrane</keyword>
<dbReference type="OrthoDB" id="120373at2"/>
<name>A0A4Q1SEE6_9BACT</name>
<protein>
    <submittedName>
        <fullName evidence="2">Uncharacterized protein</fullName>
    </submittedName>
</protein>
<feature type="transmembrane region" description="Helical" evidence="1">
    <location>
        <begin position="93"/>
        <end position="118"/>
    </location>
</feature>
<dbReference type="EMBL" id="SDMK01000002">
    <property type="protein sequence ID" value="RXS95503.1"/>
    <property type="molecule type" value="Genomic_DNA"/>
</dbReference>
<evidence type="ECO:0000256" key="1">
    <source>
        <dbReference type="SAM" id="Phobius"/>
    </source>
</evidence>
<keyword evidence="1" id="KW-1133">Transmembrane helix</keyword>
<feature type="transmembrane region" description="Helical" evidence="1">
    <location>
        <begin position="53"/>
        <end position="73"/>
    </location>
</feature>
<reference evidence="2 3" key="1">
    <citation type="journal article" date="2016" name="Int. J. Syst. Evol. Microbiol.">
        <title>Acidipila dinghuensis sp. nov., an acidobacterium isolated from forest soil.</title>
        <authorList>
            <person name="Jiang Y.W."/>
            <person name="Wang J."/>
            <person name="Chen M.H."/>
            <person name="Lv Y.Y."/>
            <person name="Qiu L.H."/>
        </authorList>
    </citation>
    <scope>NUCLEOTIDE SEQUENCE [LARGE SCALE GENOMIC DNA]</scope>
    <source>
        <strain evidence="2 3">DHOF10</strain>
    </source>
</reference>
<accession>A0A4Q1SEE6</accession>
<sequence>MKSCTDPVIGDILSSWRYDISGISPEMRTDYEGHFVECAHCRSRQRLHRTVDVALIAISTLSILAFLLAIAVIHHVEPLRNWAIIMHLDHRDVALTLQMAAMAGLLVSMLCWVLIAIATPAPVYLTGMAQARFLHDRLSDDQPRTRNIA</sequence>
<dbReference type="RefSeq" id="WP_129208700.1">
    <property type="nucleotide sequence ID" value="NZ_BMGU01000004.1"/>
</dbReference>